<accession>A0A4Q2KG61</accession>
<sequence length="231" mass="24467">MLKEYRENYGSEGREAYDRYMTQVYNYFALPPAMDSFCDASQKVARESLLVESGDLDSFALRNLPVIEAVFENFFSAFERYRTAVRSWDAEYGPPQPAGLSDVAIAATSDALSGGEDAPQPISSFDPSPSVAVRPAEEGVLTLPAMDGTTTDQGVTLMSAEQPAQAISQPVVQGEPAAQPGFGPTLQVDLAGTPSSAATPPATPQSDEVPTIVLTPQPEPDAGEDSENGGK</sequence>
<comment type="caution">
    <text evidence="2">The sequence shown here is derived from an EMBL/GenBank/DDBJ whole genome shotgun (WGS) entry which is preliminary data.</text>
</comment>
<dbReference type="EMBL" id="SDPV01000002">
    <property type="protein sequence ID" value="RXZ64024.1"/>
    <property type="molecule type" value="Genomic_DNA"/>
</dbReference>
<proteinExistence type="predicted"/>
<organism evidence="2 3">
    <name type="scientific">Pelagerythrobacter rhizovicinus</name>
    <dbReference type="NCBI Taxonomy" id="2268576"/>
    <lineage>
        <taxon>Bacteria</taxon>
        <taxon>Pseudomonadati</taxon>
        <taxon>Pseudomonadota</taxon>
        <taxon>Alphaproteobacteria</taxon>
        <taxon>Sphingomonadales</taxon>
        <taxon>Erythrobacteraceae</taxon>
        <taxon>Pelagerythrobacter</taxon>
    </lineage>
</organism>
<evidence type="ECO:0000313" key="2">
    <source>
        <dbReference type="EMBL" id="RXZ64024.1"/>
    </source>
</evidence>
<feature type="region of interest" description="Disordered" evidence="1">
    <location>
        <begin position="112"/>
        <end position="131"/>
    </location>
</feature>
<reference evidence="2 3" key="1">
    <citation type="submission" date="2019-01" db="EMBL/GenBank/DDBJ databases">
        <title>Altererythrobacter rhizovicinus sp. nov., isolated from the rhizosphere soil of Haloxylon ammodendron.</title>
        <authorList>
            <person name="Li H.-P."/>
            <person name="Gou J.-Y."/>
            <person name="Yao D."/>
            <person name="Han Q.-Q."/>
            <person name="Shao K.-Z."/>
            <person name="Zhao Q."/>
            <person name="Zhang J.-L."/>
        </authorList>
    </citation>
    <scope>NUCLEOTIDE SEQUENCE [LARGE SCALE GENOMIC DNA]</scope>
    <source>
        <strain evidence="2 3">AY-3R</strain>
    </source>
</reference>
<name>A0A4Q2KG61_9SPHN</name>
<feature type="compositionally biased region" description="Low complexity" evidence="1">
    <location>
        <begin position="193"/>
        <end position="206"/>
    </location>
</feature>
<evidence type="ECO:0000313" key="3">
    <source>
        <dbReference type="Proteomes" id="UP000293623"/>
    </source>
</evidence>
<dbReference type="OrthoDB" id="7432148at2"/>
<dbReference type="Proteomes" id="UP000293623">
    <property type="component" value="Unassembled WGS sequence"/>
</dbReference>
<feature type="region of interest" description="Disordered" evidence="1">
    <location>
        <begin position="166"/>
        <end position="231"/>
    </location>
</feature>
<feature type="compositionally biased region" description="Acidic residues" evidence="1">
    <location>
        <begin position="221"/>
        <end position="231"/>
    </location>
</feature>
<keyword evidence="3" id="KW-1185">Reference proteome</keyword>
<protein>
    <submittedName>
        <fullName evidence="2">Uncharacterized protein</fullName>
    </submittedName>
</protein>
<dbReference type="AlphaFoldDB" id="A0A4Q2KG61"/>
<evidence type="ECO:0000256" key="1">
    <source>
        <dbReference type="SAM" id="MobiDB-lite"/>
    </source>
</evidence>
<gene>
    <name evidence="2" type="ORF">ETX26_08790</name>
</gene>